<dbReference type="Pfam" id="PF10045">
    <property type="entry name" value="DUF2280"/>
    <property type="match status" value="1"/>
</dbReference>
<dbReference type="InterPro" id="IPR018738">
    <property type="entry name" value="DUF2280"/>
</dbReference>
<evidence type="ECO:0000256" key="1">
    <source>
        <dbReference type="SAM" id="MobiDB-lite"/>
    </source>
</evidence>
<evidence type="ECO:0000313" key="2">
    <source>
        <dbReference type="EMBL" id="AYM76914.1"/>
    </source>
</evidence>
<gene>
    <name evidence="2" type="ORF">D9M09_14725</name>
</gene>
<dbReference type="AlphaFoldDB" id="A0A3G2EA73"/>
<proteinExistence type="predicted"/>
<dbReference type="Proteomes" id="UP000279594">
    <property type="component" value="Chromosome"/>
</dbReference>
<dbReference type="EMBL" id="CP033019">
    <property type="protein sequence ID" value="AYM76914.1"/>
    <property type="molecule type" value="Genomic_DNA"/>
</dbReference>
<name>A0A3G2EA73_9BURK</name>
<accession>A0A3G2EA73</accession>
<keyword evidence="3" id="KW-1185">Reference proteome</keyword>
<sequence length="158" mass="17431">MAALRDEVKLFIVQALACFDTPTQVSVAVKDEFGLDVPRQQVATYDPEKYVGRQLSAKWKTIFNDTRARFREDTAAIPIASRAFRLRALARMAQQAEGMRNIALAVAVIEQAAKEVGDVYVNRRLDAPKAPGDTGEGMPAAPEYILKPDEDLPDSPIL</sequence>
<evidence type="ECO:0000313" key="3">
    <source>
        <dbReference type="Proteomes" id="UP000279594"/>
    </source>
</evidence>
<reference evidence="2 3" key="1">
    <citation type="submission" date="2018-10" db="EMBL/GenBank/DDBJ databases">
        <title>Effects of UV and annual dynamics of microbial communities in freshwater RAS systems.</title>
        <authorList>
            <person name="Bekkelund A.K."/>
            <person name="Hansen B.R."/>
            <person name="Stokken H."/>
            <person name="Eriksen B.F."/>
            <person name="Kashulin N.A."/>
        </authorList>
    </citation>
    <scope>NUCLEOTIDE SEQUENCE [LARGE SCALE GENOMIC DNA]</scope>
    <source>
        <strain evidence="2 3">BHSEK</strain>
    </source>
</reference>
<feature type="region of interest" description="Disordered" evidence="1">
    <location>
        <begin position="127"/>
        <end position="158"/>
    </location>
</feature>
<protein>
    <submittedName>
        <fullName evidence="2">DUF2280 domain-containing protein</fullName>
    </submittedName>
</protein>
<organism evidence="2 3">
    <name type="scientific">Janthinobacterium agaricidamnosum</name>
    <dbReference type="NCBI Taxonomy" id="55508"/>
    <lineage>
        <taxon>Bacteria</taxon>
        <taxon>Pseudomonadati</taxon>
        <taxon>Pseudomonadota</taxon>
        <taxon>Betaproteobacteria</taxon>
        <taxon>Burkholderiales</taxon>
        <taxon>Oxalobacteraceae</taxon>
        <taxon>Janthinobacterium</taxon>
    </lineage>
</organism>
<dbReference type="RefSeq" id="WP_121669716.1">
    <property type="nucleotide sequence ID" value="NZ_CP033019.1"/>
</dbReference>